<evidence type="ECO:0000313" key="2">
    <source>
        <dbReference type="EMBL" id="URE14511.1"/>
    </source>
</evidence>
<dbReference type="EMBL" id="CP097509">
    <property type="protein sequence ID" value="URE14511.1"/>
    <property type="molecule type" value="Genomic_DNA"/>
</dbReference>
<evidence type="ECO:0000256" key="1">
    <source>
        <dbReference type="SAM" id="MobiDB-lite"/>
    </source>
</evidence>
<sequence length="101" mass="11101">MLLTASLGADRYVASLTTISDVEVYSDLQVCYLTTIHAINSVRLMMAHRGKDVNPVKFVQASGIANQFRLKEEKKGLEGQDVDQLEPLNSSEEDGDSQKDG</sequence>
<protein>
    <submittedName>
        <fullName evidence="2">IQ-domain</fullName>
    </submittedName>
</protein>
<feature type="region of interest" description="Disordered" evidence="1">
    <location>
        <begin position="75"/>
        <end position="101"/>
    </location>
</feature>
<keyword evidence="3" id="KW-1185">Reference proteome</keyword>
<accession>A0A9E7KEH7</accession>
<reference evidence="2" key="1">
    <citation type="submission" date="2022-05" db="EMBL/GenBank/DDBJ databases">
        <title>The Musa troglodytarum L. genome provides insights into the mechanism of non-climacteric behaviour and enrichment of carotenoids.</title>
        <authorList>
            <person name="Wang J."/>
        </authorList>
    </citation>
    <scope>NUCLEOTIDE SEQUENCE</scope>
    <source>
        <tissue evidence="2">Leaf</tissue>
    </source>
</reference>
<dbReference type="AlphaFoldDB" id="A0A9E7KEH7"/>
<organism evidence="2 3">
    <name type="scientific">Musa troglodytarum</name>
    <name type="common">fe'i banana</name>
    <dbReference type="NCBI Taxonomy" id="320322"/>
    <lineage>
        <taxon>Eukaryota</taxon>
        <taxon>Viridiplantae</taxon>
        <taxon>Streptophyta</taxon>
        <taxon>Embryophyta</taxon>
        <taxon>Tracheophyta</taxon>
        <taxon>Spermatophyta</taxon>
        <taxon>Magnoliopsida</taxon>
        <taxon>Liliopsida</taxon>
        <taxon>Zingiberales</taxon>
        <taxon>Musaceae</taxon>
        <taxon>Musa</taxon>
    </lineage>
</organism>
<dbReference type="OrthoDB" id="1747078at2759"/>
<evidence type="ECO:0000313" key="3">
    <source>
        <dbReference type="Proteomes" id="UP001055439"/>
    </source>
</evidence>
<gene>
    <name evidence="2" type="ORF">MUK42_11131</name>
</gene>
<proteinExistence type="predicted"/>
<dbReference type="Proteomes" id="UP001055439">
    <property type="component" value="Chromosome 7"/>
</dbReference>
<name>A0A9E7KEH7_9LILI</name>